<dbReference type="EMBL" id="VSSQ01000097">
    <property type="protein sequence ID" value="MPL76387.1"/>
    <property type="molecule type" value="Genomic_DNA"/>
</dbReference>
<reference evidence="1" key="1">
    <citation type="submission" date="2019-08" db="EMBL/GenBank/DDBJ databases">
        <authorList>
            <person name="Kucharzyk K."/>
            <person name="Murdoch R.W."/>
            <person name="Higgins S."/>
            <person name="Loffler F."/>
        </authorList>
    </citation>
    <scope>NUCLEOTIDE SEQUENCE</scope>
</reference>
<proteinExistence type="predicted"/>
<accession>A0A644UBU1</accession>
<name>A0A644UBU1_9ZZZZ</name>
<protein>
    <submittedName>
        <fullName evidence="1">Uncharacterized protein</fullName>
    </submittedName>
</protein>
<dbReference type="AlphaFoldDB" id="A0A644UBU1"/>
<evidence type="ECO:0000313" key="1">
    <source>
        <dbReference type="EMBL" id="MPL76387.1"/>
    </source>
</evidence>
<organism evidence="1">
    <name type="scientific">bioreactor metagenome</name>
    <dbReference type="NCBI Taxonomy" id="1076179"/>
    <lineage>
        <taxon>unclassified sequences</taxon>
        <taxon>metagenomes</taxon>
        <taxon>ecological metagenomes</taxon>
    </lineage>
</organism>
<comment type="caution">
    <text evidence="1">The sequence shown here is derived from an EMBL/GenBank/DDBJ whole genome shotgun (WGS) entry which is preliminary data.</text>
</comment>
<sequence>MKLYAQHGYGKGSKIEKGIAEKIISGIILSPKAENPDKIKELIEQTKTQNCSVDILFDPQFYICAFAGELSIGKLSNYPYYASGLTRIQLSVPSNVHRYVKEVIEFQQNILALSKIISPTILFDTFDGTHSQISVSLAYESISMVDADKLFISLCINENAFRNLNAMDEFLNVLSLFEVKGFYITIERSNNDANQLAFDGEILSNIMYFCYVLSTINEFEVILGYTDLLLIPLITTGISASACGWHNGQKIFSESNFQLKTGGRHAIKKYTSNKLLNSITIIPEMTTIKDLNKLDMIMSATKYDSFLQPMPDPANWTDEISCLENWEALNSLVCEVNLLPTIKEKVKYITSKIKNANTLYEQLDSFLFMQSSRQKHLDNWLSAIEMFSEKIGISKK</sequence>
<gene>
    <name evidence="1" type="ORF">SDC9_22232</name>
</gene>